<protein>
    <submittedName>
        <fullName evidence="1">Uncharacterized protein</fullName>
    </submittedName>
</protein>
<reference evidence="1" key="1">
    <citation type="submission" date="2022-10" db="EMBL/GenBank/DDBJ databases">
        <authorList>
            <person name="Yu W.X."/>
        </authorList>
    </citation>
    <scope>NUCLEOTIDE SEQUENCE</scope>
    <source>
        <strain evidence="1">AAT</strain>
    </source>
</reference>
<gene>
    <name evidence="1" type="ORF">OM075_21830</name>
</gene>
<proteinExistence type="predicted"/>
<sequence length="172" mass="19911">MKNLVTIKTVSSIFVIVMLVVISSVSVYASENNFLESKSATLLTPTNLDFVINYTSQQNVEDPLEIENWMINPESFLEQENEQELNWDESEMVIENWMLDVNSFVEEELQLEAWMVDVNSFLPESETELAIEPWMTNVDSFLGEEYTELAIQDWMLNVDLFLETETSAYALK</sequence>
<comment type="caution">
    <text evidence="1">The sequence shown here is derived from an EMBL/GenBank/DDBJ whole genome shotgun (WGS) entry which is preliminary data.</text>
</comment>
<evidence type="ECO:0000313" key="1">
    <source>
        <dbReference type="EMBL" id="MCW3789122.1"/>
    </source>
</evidence>
<dbReference type="Proteomes" id="UP001209229">
    <property type="component" value="Unassembled WGS sequence"/>
</dbReference>
<accession>A0AAE3SHD8</accession>
<dbReference type="RefSeq" id="WP_301192678.1">
    <property type="nucleotide sequence ID" value="NZ_JAPDPJ010000083.1"/>
</dbReference>
<dbReference type="AlphaFoldDB" id="A0AAE3SHD8"/>
<dbReference type="EMBL" id="JAPDPJ010000083">
    <property type="protein sequence ID" value="MCW3789122.1"/>
    <property type="molecule type" value="Genomic_DNA"/>
</dbReference>
<name>A0AAE3SHD8_9BACT</name>
<keyword evidence="2" id="KW-1185">Reference proteome</keyword>
<evidence type="ECO:0000313" key="2">
    <source>
        <dbReference type="Proteomes" id="UP001209229"/>
    </source>
</evidence>
<organism evidence="1 2">
    <name type="scientific">Plebeiibacterium sediminum</name>
    <dbReference type="NCBI Taxonomy" id="2992112"/>
    <lineage>
        <taxon>Bacteria</taxon>
        <taxon>Pseudomonadati</taxon>
        <taxon>Bacteroidota</taxon>
        <taxon>Bacteroidia</taxon>
        <taxon>Marinilabiliales</taxon>
        <taxon>Marinilabiliaceae</taxon>
        <taxon>Plebeiibacterium</taxon>
    </lineage>
</organism>